<evidence type="ECO:0000256" key="1">
    <source>
        <dbReference type="SAM" id="SignalP"/>
    </source>
</evidence>
<feature type="chain" id="PRO_5047537214" evidence="1">
    <location>
        <begin position="27"/>
        <end position="396"/>
    </location>
</feature>
<dbReference type="Proteomes" id="UP001551695">
    <property type="component" value="Unassembled WGS sequence"/>
</dbReference>
<keyword evidence="1" id="KW-0732">Signal</keyword>
<dbReference type="SUPFAM" id="SSF53474">
    <property type="entry name" value="alpha/beta-Hydrolases"/>
    <property type="match status" value="1"/>
</dbReference>
<dbReference type="PIRSF" id="PIRSF029171">
    <property type="entry name" value="Esterase_LipA"/>
    <property type="match status" value="1"/>
</dbReference>
<dbReference type="Gene3D" id="3.40.50.1820">
    <property type="entry name" value="alpha/beta hydrolase"/>
    <property type="match status" value="1"/>
</dbReference>
<dbReference type="InterPro" id="IPR005152">
    <property type="entry name" value="Lipase_secreted"/>
</dbReference>
<sequence>MTGTWFRALIAAVCFVGLAVSTHSTASSEPLYPTPNPDPFFHAPDDLAALQPGDVVRTRKVDTGPFQGVDYWNVAFRSTNSAGDPIMGVTTVLIPEGAVNPPLVSYQALINSLGTKCNPSYSLFNEETLDALGAVLPLGRGWAIALPDYLGPTVAYGAARLSGMVTLDSVRALTRATGLGLGDSPVALAGYSGGAMASAWAAALQPTYAPELRLVGVAAGGIPVDVEEMALGIGFGPHPGFGLAFAAAMGLEREYPTRLPVSAQLNETGLWFREFTHDECRRFILANGALRNAEQMAATKSLMDSPEARAVLRENSVRRFPDVPTAPLYYWHGIYDELTPFRSAAEVADRYCAAGAHLTFVTYDISEHMTTAVAGFPGAWNFIEARFRGEPAPSNC</sequence>
<protein>
    <submittedName>
        <fullName evidence="2">Lipase family protein</fullName>
    </submittedName>
</protein>
<keyword evidence="3" id="KW-1185">Reference proteome</keyword>
<dbReference type="EMBL" id="JBFAKC010000002">
    <property type="protein sequence ID" value="MEV0707104.1"/>
    <property type="molecule type" value="Genomic_DNA"/>
</dbReference>
<proteinExistence type="predicted"/>
<dbReference type="PANTHER" id="PTHR34853">
    <property type="match status" value="1"/>
</dbReference>
<dbReference type="Gene3D" id="1.10.260.130">
    <property type="match status" value="1"/>
</dbReference>
<comment type="caution">
    <text evidence="2">The sequence shown here is derived from an EMBL/GenBank/DDBJ whole genome shotgun (WGS) entry which is preliminary data.</text>
</comment>
<name>A0ABV3FNV3_9NOCA</name>
<organism evidence="2 3">
    <name type="scientific">Nocardia aurea</name>
    <dbReference type="NCBI Taxonomy" id="2144174"/>
    <lineage>
        <taxon>Bacteria</taxon>
        <taxon>Bacillati</taxon>
        <taxon>Actinomycetota</taxon>
        <taxon>Actinomycetes</taxon>
        <taxon>Mycobacteriales</taxon>
        <taxon>Nocardiaceae</taxon>
        <taxon>Nocardia</taxon>
    </lineage>
</organism>
<feature type="signal peptide" evidence="1">
    <location>
        <begin position="1"/>
        <end position="26"/>
    </location>
</feature>
<gene>
    <name evidence="2" type="ORF">AB0I48_06010</name>
</gene>
<dbReference type="RefSeq" id="WP_109526884.1">
    <property type="nucleotide sequence ID" value="NZ_JBEXKW010000147.1"/>
</dbReference>
<evidence type="ECO:0000313" key="2">
    <source>
        <dbReference type="EMBL" id="MEV0707104.1"/>
    </source>
</evidence>
<accession>A0ABV3FNV3</accession>
<evidence type="ECO:0000313" key="3">
    <source>
        <dbReference type="Proteomes" id="UP001551695"/>
    </source>
</evidence>
<reference evidence="2 3" key="1">
    <citation type="submission" date="2024-06" db="EMBL/GenBank/DDBJ databases">
        <title>The Natural Products Discovery Center: Release of the First 8490 Sequenced Strains for Exploring Actinobacteria Biosynthetic Diversity.</title>
        <authorList>
            <person name="Kalkreuter E."/>
            <person name="Kautsar S.A."/>
            <person name="Yang D."/>
            <person name="Bader C.D."/>
            <person name="Teijaro C.N."/>
            <person name="Fluegel L."/>
            <person name="Davis C.M."/>
            <person name="Simpson J.R."/>
            <person name="Lauterbach L."/>
            <person name="Steele A.D."/>
            <person name="Gui C."/>
            <person name="Meng S."/>
            <person name="Li G."/>
            <person name="Viehrig K."/>
            <person name="Ye F."/>
            <person name="Su P."/>
            <person name="Kiefer A.F."/>
            <person name="Nichols A."/>
            <person name="Cepeda A.J."/>
            <person name="Yan W."/>
            <person name="Fan B."/>
            <person name="Jiang Y."/>
            <person name="Adhikari A."/>
            <person name="Zheng C.-J."/>
            <person name="Schuster L."/>
            <person name="Cowan T.M."/>
            <person name="Smanski M.J."/>
            <person name="Chevrette M.G."/>
            <person name="De Carvalho L.P.S."/>
            <person name="Shen B."/>
        </authorList>
    </citation>
    <scope>NUCLEOTIDE SEQUENCE [LARGE SCALE GENOMIC DNA]</scope>
    <source>
        <strain evidence="2 3">NPDC050403</strain>
    </source>
</reference>
<dbReference type="PANTHER" id="PTHR34853:SF1">
    <property type="entry name" value="LIPASE 5"/>
    <property type="match status" value="1"/>
</dbReference>
<dbReference type="Pfam" id="PF03583">
    <property type="entry name" value="LIP"/>
    <property type="match status" value="1"/>
</dbReference>
<dbReference type="InterPro" id="IPR029058">
    <property type="entry name" value="AB_hydrolase_fold"/>
</dbReference>